<organism evidence="9 10">
    <name type="scientific">Aquella oligotrophica</name>
    <dbReference type="NCBI Taxonomy" id="2067065"/>
    <lineage>
        <taxon>Bacteria</taxon>
        <taxon>Pseudomonadati</taxon>
        <taxon>Pseudomonadota</taxon>
        <taxon>Betaproteobacteria</taxon>
        <taxon>Neisseriales</taxon>
        <taxon>Neisseriaceae</taxon>
        <taxon>Aquella</taxon>
    </lineage>
</organism>
<name>A0A2I7N4L5_9NEIS</name>
<dbReference type="KEGG" id="nba:CUN60_03320"/>
<evidence type="ECO:0000256" key="4">
    <source>
        <dbReference type="ARBA" id="ARBA00022705"/>
    </source>
</evidence>
<dbReference type="Gene3D" id="3.40.50.300">
    <property type="entry name" value="P-loop containing nucleotide triphosphate hydrolases"/>
    <property type="match status" value="1"/>
</dbReference>
<evidence type="ECO:0000313" key="9">
    <source>
        <dbReference type="EMBL" id="AUR51368.1"/>
    </source>
</evidence>
<dbReference type="AlphaFoldDB" id="A0A2I7N4L5"/>
<dbReference type="Gene3D" id="1.10.8.60">
    <property type="match status" value="1"/>
</dbReference>
<dbReference type="EMBL" id="CP024847">
    <property type="protein sequence ID" value="AUR51368.1"/>
    <property type="molecule type" value="Genomic_DNA"/>
</dbReference>
<dbReference type="InterPro" id="IPR048466">
    <property type="entry name" value="DNA_pol3_delta-like_C"/>
</dbReference>
<evidence type="ECO:0000256" key="7">
    <source>
        <dbReference type="ARBA" id="ARBA00049244"/>
    </source>
</evidence>
<keyword evidence="4" id="KW-0235">DNA replication</keyword>
<dbReference type="EC" id="2.7.7.7" evidence="1"/>
<evidence type="ECO:0000259" key="8">
    <source>
        <dbReference type="Pfam" id="PF21694"/>
    </source>
</evidence>
<dbReference type="SUPFAM" id="SSF48019">
    <property type="entry name" value="post-AAA+ oligomerization domain-like"/>
    <property type="match status" value="1"/>
</dbReference>
<dbReference type="InterPro" id="IPR008921">
    <property type="entry name" value="DNA_pol3_clamp-load_cplx_C"/>
</dbReference>
<dbReference type="Gene3D" id="1.20.272.10">
    <property type="match status" value="1"/>
</dbReference>
<dbReference type="PANTHER" id="PTHR34388:SF1">
    <property type="entry name" value="DNA POLYMERASE III SUBUNIT DELTA"/>
    <property type="match status" value="1"/>
</dbReference>
<evidence type="ECO:0000313" key="10">
    <source>
        <dbReference type="Proteomes" id="UP000236655"/>
    </source>
</evidence>
<keyword evidence="5" id="KW-0239">DNA-directed DNA polymerase</keyword>
<keyword evidence="2" id="KW-0808">Transferase</keyword>
<comment type="similarity">
    <text evidence="6">Belongs to the DNA polymerase HolA subunit family.</text>
</comment>
<evidence type="ECO:0000256" key="5">
    <source>
        <dbReference type="ARBA" id="ARBA00022932"/>
    </source>
</evidence>
<feature type="domain" description="DNA polymerase III delta subunit-like C-terminal" evidence="8">
    <location>
        <begin position="209"/>
        <end position="318"/>
    </location>
</feature>
<dbReference type="OrthoDB" id="9770982at2"/>
<sequence length="333" mass="37777">MPQNLVSWLKVPSLDGYAMLISGNEECFPIQELLVKKVSQLLANAHFQSFIADRYFDFAIIEDIMRSSSLFAEKNLLLVSFKTKPTLEQQKKLLILYDLLDENNYLILTCDKLDKKDLANDWLKYYDKAGLVFILTGDASEASAFVKCQLGEHNFTINEDALGLLLELNQGNLTQLNQEINKLSLLFMPPYTITLEDAQLHLIDNSNYSIYALSEAYLLGNLTLTHKIFKHVCIANEEVILMSWNLGEDLRKLIKIKNLQKTEANFRAIAGTLRIWGNSIVAFEKAASRLTYVKILGYLDDLAKIDMAVKGILQEDALTLLEKLVTDICIGRQ</sequence>
<dbReference type="PANTHER" id="PTHR34388">
    <property type="entry name" value="DNA POLYMERASE III SUBUNIT DELTA"/>
    <property type="match status" value="1"/>
</dbReference>
<dbReference type="GO" id="GO:0009360">
    <property type="term" value="C:DNA polymerase III complex"/>
    <property type="evidence" value="ECO:0007669"/>
    <property type="project" value="TreeGrafter"/>
</dbReference>
<accession>A0A2I7N4L5</accession>
<dbReference type="InterPro" id="IPR027417">
    <property type="entry name" value="P-loop_NTPase"/>
</dbReference>
<evidence type="ECO:0000256" key="2">
    <source>
        <dbReference type="ARBA" id="ARBA00022679"/>
    </source>
</evidence>
<evidence type="ECO:0000256" key="6">
    <source>
        <dbReference type="ARBA" id="ARBA00034754"/>
    </source>
</evidence>
<dbReference type="NCBIfam" id="TIGR01128">
    <property type="entry name" value="holA"/>
    <property type="match status" value="1"/>
</dbReference>
<proteinExistence type="inferred from homology"/>
<dbReference type="SUPFAM" id="SSF52540">
    <property type="entry name" value="P-loop containing nucleoside triphosphate hydrolases"/>
    <property type="match status" value="1"/>
</dbReference>
<dbReference type="Proteomes" id="UP000236655">
    <property type="component" value="Chromosome"/>
</dbReference>
<dbReference type="RefSeq" id="WP_102950668.1">
    <property type="nucleotide sequence ID" value="NZ_CP024847.1"/>
</dbReference>
<dbReference type="GO" id="GO:0003887">
    <property type="term" value="F:DNA-directed DNA polymerase activity"/>
    <property type="evidence" value="ECO:0007669"/>
    <property type="project" value="UniProtKB-KW"/>
</dbReference>
<dbReference type="Pfam" id="PF21694">
    <property type="entry name" value="DNA_pol3_delta_C"/>
    <property type="match status" value="1"/>
</dbReference>
<dbReference type="GO" id="GO:0006261">
    <property type="term" value="P:DNA-templated DNA replication"/>
    <property type="evidence" value="ECO:0007669"/>
    <property type="project" value="TreeGrafter"/>
</dbReference>
<gene>
    <name evidence="9" type="primary">holA</name>
    <name evidence="9" type="ORF">CUN60_03320</name>
</gene>
<keyword evidence="10" id="KW-1185">Reference proteome</keyword>
<protein>
    <recommendedName>
        <fullName evidence="1">DNA-directed DNA polymerase</fullName>
        <ecNumber evidence="1">2.7.7.7</ecNumber>
    </recommendedName>
</protein>
<keyword evidence="3" id="KW-0548">Nucleotidyltransferase</keyword>
<evidence type="ECO:0000256" key="1">
    <source>
        <dbReference type="ARBA" id="ARBA00012417"/>
    </source>
</evidence>
<evidence type="ECO:0000256" key="3">
    <source>
        <dbReference type="ARBA" id="ARBA00022695"/>
    </source>
</evidence>
<dbReference type="InterPro" id="IPR005790">
    <property type="entry name" value="DNA_polIII_delta"/>
</dbReference>
<comment type="catalytic activity">
    <reaction evidence="7">
        <text>DNA(n) + a 2'-deoxyribonucleoside 5'-triphosphate = DNA(n+1) + diphosphate</text>
        <dbReference type="Rhea" id="RHEA:22508"/>
        <dbReference type="Rhea" id="RHEA-COMP:17339"/>
        <dbReference type="Rhea" id="RHEA-COMP:17340"/>
        <dbReference type="ChEBI" id="CHEBI:33019"/>
        <dbReference type="ChEBI" id="CHEBI:61560"/>
        <dbReference type="ChEBI" id="CHEBI:173112"/>
        <dbReference type="EC" id="2.7.7.7"/>
    </reaction>
</comment>
<dbReference type="GO" id="GO:0003677">
    <property type="term" value="F:DNA binding"/>
    <property type="evidence" value="ECO:0007669"/>
    <property type="project" value="InterPro"/>
</dbReference>
<reference evidence="10" key="1">
    <citation type="submission" date="2017-11" db="EMBL/GenBank/DDBJ databases">
        <authorList>
            <person name="Chan K.G."/>
            <person name="Lee L.S."/>
        </authorList>
    </citation>
    <scope>NUCLEOTIDE SEQUENCE [LARGE SCALE GENOMIC DNA]</scope>
    <source>
        <strain evidence="10">DSM 100970</strain>
    </source>
</reference>